<dbReference type="AlphaFoldDB" id="A0A5B7CZK3"/>
<organism evidence="2 3">
    <name type="scientific">Portunus trituberculatus</name>
    <name type="common">Swimming crab</name>
    <name type="synonym">Neptunus trituberculatus</name>
    <dbReference type="NCBI Taxonomy" id="210409"/>
    <lineage>
        <taxon>Eukaryota</taxon>
        <taxon>Metazoa</taxon>
        <taxon>Ecdysozoa</taxon>
        <taxon>Arthropoda</taxon>
        <taxon>Crustacea</taxon>
        <taxon>Multicrustacea</taxon>
        <taxon>Malacostraca</taxon>
        <taxon>Eumalacostraca</taxon>
        <taxon>Eucarida</taxon>
        <taxon>Decapoda</taxon>
        <taxon>Pleocyemata</taxon>
        <taxon>Brachyura</taxon>
        <taxon>Eubrachyura</taxon>
        <taxon>Portunoidea</taxon>
        <taxon>Portunidae</taxon>
        <taxon>Portuninae</taxon>
        <taxon>Portunus</taxon>
    </lineage>
</organism>
<keyword evidence="3" id="KW-1185">Reference proteome</keyword>
<proteinExistence type="predicted"/>
<protein>
    <submittedName>
        <fullName evidence="2">Uncharacterized protein</fullName>
    </submittedName>
</protein>
<accession>A0A5B7CZK3</accession>
<feature type="compositionally biased region" description="Pro residues" evidence="1">
    <location>
        <begin position="49"/>
        <end position="58"/>
    </location>
</feature>
<evidence type="ECO:0000313" key="3">
    <source>
        <dbReference type="Proteomes" id="UP000324222"/>
    </source>
</evidence>
<feature type="region of interest" description="Disordered" evidence="1">
    <location>
        <begin position="28"/>
        <end position="83"/>
    </location>
</feature>
<evidence type="ECO:0000256" key="1">
    <source>
        <dbReference type="SAM" id="MobiDB-lite"/>
    </source>
</evidence>
<name>A0A5B7CZK3_PORTR</name>
<dbReference type="Proteomes" id="UP000324222">
    <property type="component" value="Unassembled WGS sequence"/>
</dbReference>
<comment type="caution">
    <text evidence="2">The sequence shown here is derived from an EMBL/GenBank/DDBJ whole genome shotgun (WGS) entry which is preliminary data.</text>
</comment>
<sequence>MGGGGGGGGSGESRVACREILMALAGSCRGVSSTSRGHTTRTSTNTPPRLAPPCPTPDAPTRGIGRGEAGGERRGTSRSLQSLKVKMHPTKCQKCYHNLQHSKGAKRNRQATSLPTRASCLRPANQPTHEDKQNCYESFSSALAIASQNIPKLQSQTTS</sequence>
<feature type="region of interest" description="Disordered" evidence="1">
    <location>
        <begin position="96"/>
        <end position="133"/>
    </location>
</feature>
<reference evidence="2 3" key="1">
    <citation type="submission" date="2019-05" db="EMBL/GenBank/DDBJ databases">
        <title>Another draft genome of Portunus trituberculatus and its Hox gene families provides insights of decapod evolution.</title>
        <authorList>
            <person name="Jeong J.-H."/>
            <person name="Song I."/>
            <person name="Kim S."/>
            <person name="Choi T."/>
            <person name="Kim D."/>
            <person name="Ryu S."/>
            <person name="Kim W."/>
        </authorList>
    </citation>
    <scope>NUCLEOTIDE SEQUENCE [LARGE SCALE GENOMIC DNA]</scope>
    <source>
        <tissue evidence="2">Muscle</tissue>
    </source>
</reference>
<feature type="compositionally biased region" description="Low complexity" evidence="1">
    <location>
        <begin position="29"/>
        <end position="48"/>
    </location>
</feature>
<evidence type="ECO:0000313" key="2">
    <source>
        <dbReference type="EMBL" id="MPC15192.1"/>
    </source>
</evidence>
<gene>
    <name evidence="2" type="ORF">E2C01_007976</name>
</gene>
<dbReference type="EMBL" id="VSRR010000407">
    <property type="protein sequence ID" value="MPC15192.1"/>
    <property type="molecule type" value="Genomic_DNA"/>
</dbReference>